<dbReference type="Proteomes" id="UP001054889">
    <property type="component" value="Unassembled WGS sequence"/>
</dbReference>
<keyword evidence="2" id="KW-0732">Signal</keyword>
<evidence type="ECO:0000256" key="1">
    <source>
        <dbReference type="SAM" id="MobiDB-lite"/>
    </source>
</evidence>
<organism evidence="3 4">
    <name type="scientific">Eleusine coracana subsp. coracana</name>
    <dbReference type="NCBI Taxonomy" id="191504"/>
    <lineage>
        <taxon>Eukaryota</taxon>
        <taxon>Viridiplantae</taxon>
        <taxon>Streptophyta</taxon>
        <taxon>Embryophyta</taxon>
        <taxon>Tracheophyta</taxon>
        <taxon>Spermatophyta</taxon>
        <taxon>Magnoliopsida</taxon>
        <taxon>Liliopsida</taxon>
        <taxon>Poales</taxon>
        <taxon>Poaceae</taxon>
        <taxon>PACMAD clade</taxon>
        <taxon>Chloridoideae</taxon>
        <taxon>Cynodonteae</taxon>
        <taxon>Eleusininae</taxon>
        <taxon>Eleusine</taxon>
    </lineage>
</organism>
<sequence length="116" mass="12105">MAIIALIWADLPPLSMASSNLCLEKEREKEKRPEEREGVTSPPGSASARDATLLPRATSPTPPPPPFIALHCALAHIAAIPCPAHETINMALAAPVGREAKESGSSRGSSGGRSCE</sequence>
<evidence type="ECO:0000256" key="2">
    <source>
        <dbReference type="SAM" id="SignalP"/>
    </source>
</evidence>
<evidence type="ECO:0000313" key="4">
    <source>
        <dbReference type="Proteomes" id="UP001054889"/>
    </source>
</evidence>
<feature type="region of interest" description="Disordered" evidence="1">
    <location>
        <begin position="97"/>
        <end position="116"/>
    </location>
</feature>
<feature type="chain" id="PRO_5043573906" evidence="2">
    <location>
        <begin position="18"/>
        <end position="116"/>
    </location>
</feature>
<feature type="compositionally biased region" description="Basic and acidic residues" evidence="1">
    <location>
        <begin position="23"/>
        <end position="38"/>
    </location>
</feature>
<proteinExistence type="predicted"/>
<name>A0AAV5FY12_ELECO</name>
<dbReference type="EMBL" id="BQKI01000149">
    <property type="protein sequence ID" value="GJN40569.1"/>
    <property type="molecule type" value="Genomic_DNA"/>
</dbReference>
<reference evidence="3" key="2">
    <citation type="submission" date="2021-12" db="EMBL/GenBank/DDBJ databases">
        <title>Resequencing data analysis of finger millet.</title>
        <authorList>
            <person name="Hatakeyama M."/>
            <person name="Aluri S."/>
            <person name="Balachadran M.T."/>
            <person name="Sivarajan S.R."/>
            <person name="Poveda L."/>
            <person name="Shimizu-Inatsugi R."/>
            <person name="Schlapbach R."/>
            <person name="Sreeman S.M."/>
            <person name="Shimizu K.K."/>
        </authorList>
    </citation>
    <scope>NUCLEOTIDE SEQUENCE</scope>
</reference>
<evidence type="ECO:0000313" key="3">
    <source>
        <dbReference type="EMBL" id="GJN40569.1"/>
    </source>
</evidence>
<dbReference type="AlphaFoldDB" id="A0AAV5FY12"/>
<comment type="caution">
    <text evidence="3">The sequence shown here is derived from an EMBL/GenBank/DDBJ whole genome shotgun (WGS) entry which is preliminary data.</text>
</comment>
<gene>
    <name evidence="3" type="primary">gb29800</name>
    <name evidence="3" type="ORF">PR202_gb29800</name>
</gene>
<keyword evidence="4" id="KW-1185">Reference proteome</keyword>
<protein>
    <submittedName>
        <fullName evidence="3">Uncharacterized protein</fullName>
    </submittedName>
</protein>
<reference evidence="3" key="1">
    <citation type="journal article" date="2018" name="DNA Res.">
        <title>Multiple hybrid de novo genome assembly of finger millet, an orphan allotetraploid crop.</title>
        <authorList>
            <person name="Hatakeyama M."/>
            <person name="Aluri S."/>
            <person name="Balachadran M.T."/>
            <person name="Sivarajan S.R."/>
            <person name="Patrignani A."/>
            <person name="Gruter S."/>
            <person name="Poveda L."/>
            <person name="Shimizu-Inatsugi R."/>
            <person name="Baeten J."/>
            <person name="Francoijs K.J."/>
            <person name="Nataraja K.N."/>
            <person name="Reddy Y.A.N."/>
            <person name="Phadnis S."/>
            <person name="Ravikumar R.L."/>
            <person name="Schlapbach R."/>
            <person name="Sreeman S.M."/>
            <person name="Shimizu K.K."/>
        </authorList>
    </citation>
    <scope>NUCLEOTIDE SEQUENCE</scope>
</reference>
<accession>A0AAV5FY12</accession>
<feature type="signal peptide" evidence="2">
    <location>
        <begin position="1"/>
        <end position="17"/>
    </location>
</feature>
<feature type="region of interest" description="Disordered" evidence="1">
    <location>
        <begin position="22"/>
        <end position="62"/>
    </location>
</feature>
<feature type="compositionally biased region" description="Low complexity" evidence="1">
    <location>
        <begin position="105"/>
        <end position="116"/>
    </location>
</feature>